<evidence type="ECO:0000313" key="1">
    <source>
        <dbReference type="EMBL" id="KAF0775881.1"/>
    </source>
</evidence>
<proteinExistence type="predicted"/>
<protein>
    <submittedName>
        <fullName evidence="1">Uncharacterized protein</fullName>
    </submittedName>
</protein>
<reference evidence="1 2" key="1">
    <citation type="submission" date="2019-06" db="EMBL/GenBank/DDBJ databases">
        <title>Genomics analysis of Aphanomyces spp. identifies a new class of oomycete effector associated with host adaptation.</title>
        <authorList>
            <person name="Gaulin E."/>
        </authorList>
    </citation>
    <scope>NUCLEOTIDE SEQUENCE [LARGE SCALE GENOMIC DNA]</scope>
    <source>
        <strain evidence="1 2">E</strain>
    </source>
</reference>
<comment type="caution">
    <text evidence="1">The sequence shown here is derived from an EMBL/GenBank/DDBJ whole genome shotgun (WGS) entry which is preliminary data.</text>
</comment>
<dbReference type="AlphaFoldDB" id="A0A6A5AZG7"/>
<accession>A0A6A5AZG7</accession>
<dbReference type="EMBL" id="VJMI01000856">
    <property type="protein sequence ID" value="KAF0775881.1"/>
    <property type="molecule type" value="Genomic_DNA"/>
</dbReference>
<feature type="non-terminal residue" evidence="1">
    <location>
        <position position="1"/>
    </location>
</feature>
<sequence length="149" mass="16448">GSFSEDELLSHAFAKQEVWDVSDVDKPSAMASVSRLTQVAASSDECGDDGMHCATPNIQVPSAEDAEGERNRRRAVVEAVIQDMLRAAEDDGLTADLLEKLRLLLAKHGDEFRLEIGHDEPIKVEPLRVRIKPGAVPVKCGLRRYPQRM</sequence>
<name>A0A6A5AZG7_APHAT</name>
<dbReference type="Proteomes" id="UP000469452">
    <property type="component" value="Unassembled WGS sequence"/>
</dbReference>
<organism evidence="1 2">
    <name type="scientific">Aphanomyces astaci</name>
    <name type="common">Crayfish plague agent</name>
    <dbReference type="NCBI Taxonomy" id="112090"/>
    <lineage>
        <taxon>Eukaryota</taxon>
        <taxon>Sar</taxon>
        <taxon>Stramenopiles</taxon>
        <taxon>Oomycota</taxon>
        <taxon>Saprolegniomycetes</taxon>
        <taxon>Saprolegniales</taxon>
        <taxon>Verrucalvaceae</taxon>
        <taxon>Aphanomyces</taxon>
    </lineage>
</organism>
<gene>
    <name evidence="1" type="ORF">AaE_000418</name>
</gene>
<evidence type="ECO:0000313" key="2">
    <source>
        <dbReference type="Proteomes" id="UP000469452"/>
    </source>
</evidence>
<dbReference type="VEuPathDB" id="FungiDB:H257_16681"/>